<proteinExistence type="inferred from homology"/>
<dbReference type="InterPro" id="IPR042217">
    <property type="entry name" value="T4SS_VirB10/TrbI"/>
</dbReference>
<evidence type="ECO:0000313" key="8">
    <source>
        <dbReference type="EMBL" id="RZF59046.1"/>
    </source>
</evidence>
<evidence type="ECO:0000256" key="6">
    <source>
        <dbReference type="SAM" id="MobiDB-lite"/>
    </source>
</evidence>
<reference evidence="8 9" key="1">
    <citation type="submission" date="2019-02" db="EMBL/GenBank/DDBJ databases">
        <authorList>
            <person name="Li Y."/>
        </authorList>
    </citation>
    <scope>NUCLEOTIDE SEQUENCE [LARGE SCALE GENOMIC DNA]</scope>
    <source>
        <strain evidence="8 9">3-7</strain>
    </source>
</reference>
<feature type="compositionally biased region" description="Basic and acidic residues" evidence="6">
    <location>
        <begin position="128"/>
        <end position="141"/>
    </location>
</feature>
<dbReference type="Pfam" id="PF03743">
    <property type="entry name" value="TrbI"/>
    <property type="match status" value="1"/>
</dbReference>
<sequence length="397" mass="41679">MSEDVITPAPKVDPETFAIRSKPARAIRFRRGVIIAIAALGSVSLMAVAWIALKPRVFSAVGDRQELSEPSNRPSADALSGLPATYGDAPKLGPPLPGDLGRPILESQRRMAMETGTGSDPSNSQAAQERERQLAELKAARESGVLVQGRTATSAPNVPDATGTPAPIPTPEASPALSPDHDPNAQGRKAQFVGTLDRSDDVNPHTLTAAPSPYLLSAGSVISASLITGLRSDLPGLVTAQVTAQVFDSPTGRILLIPQGSRLIGSYDSVVAFGQKRALIVWQRIMLPDGSSLTIDNVPATDASGYAGLQDQVDFHTSALLKGVALSTLLGVGSQLTVTGESDLVQAIRESTQQNVSRAGDQLTSRNLSIQPTITIRPGATVRLVVHKDLILAPWKT</sequence>
<comment type="caution">
    <text evidence="8">The sequence shown here is derived from an EMBL/GenBank/DDBJ whole genome shotgun (WGS) entry which is preliminary data.</text>
</comment>
<keyword evidence="9" id="KW-1185">Reference proteome</keyword>
<dbReference type="InterPro" id="IPR005498">
    <property type="entry name" value="T4SS_VirB10/TraB/TrbI"/>
</dbReference>
<dbReference type="OrthoDB" id="9807354at2"/>
<keyword evidence="3 7" id="KW-0812">Transmembrane</keyword>
<evidence type="ECO:0000256" key="2">
    <source>
        <dbReference type="ARBA" id="ARBA00010265"/>
    </source>
</evidence>
<dbReference type="AlphaFoldDB" id="A0A4Q6XS16"/>
<dbReference type="CDD" id="cd16429">
    <property type="entry name" value="VirB10"/>
    <property type="match status" value="1"/>
</dbReference>
<dbReference type="Proteomes" id="UP000292085">
    <property type="component" value="Unassembled WGS sequence"/>
</dbReference>
<gene>
    <name evidence="8" type="ORF">EWE75_23925</name>
</gene>
<evidence type="ECO:0000256" key="4">
    <source>
        <dbReference type="ARBA" id="ARBA00022989"/>
    </source>
</evidence>
<evidence type="ECO:0000313" key="9">
    <source>
        <dbReference type="Proteomes" id="UP000292085"/>
    </source>
</evidence>
<keyword evidence="4 7" id="KW-1133">Transmembrane helix</keyword>
<protein>
    <submittedName>
        <fullName evidence="8">TrbI/VirB10 family protein</fullName>
    </submittedName>
</protein>
<comment type="subcellular location">
    <subcellularLocation>
        <location evidence="1">Membrane</location>
        <topology evidence="1">Single-pass membrane protein</topology>
    </subcellularLocation>
</comment>
<comment type="similarity">
    <text evidence="2">Belongs to the TrbI/VirB10 family.</text>
</comment>
<evidence type="ECO:0000256" key="3">
    <source>
        <dbReference type="ARBA" id="ARBA00022692"/>
    </source>
</evidence>
<dbReference type="EMBL" id="SGIS01000100">
    <property type="protein sequence ID" value="RZF59046.1"/>
    <property type="molecule type" value="Genomic_DNA"/>
</dbReference>
<feature type="region of interest" description="Disordered" evidence="6">
    <location>
        <begin position="64"/>
        <end position="187"/>
    </location>
</feature>
<accession>A0A4Q6XS16</accession>
<dbReference type="Gene3D" id="2.40.128.260">
    <property type="entry name" value="Type IV secretion system, VirB10/TraB/TrbI"/>
    <property type="match status" value="1"/>
</dbReference>
<keyword evidence="5 7" id="KW-0472">Membrane</keyword>
<name>A0A4Q6XS16_9SPHN</name>
<feature type="transmembrane region" description="Helical" evidence="7">
    <location>
        <begin position="32"/>
        <end position="53"/>
    </location>
</feature>
<organism evidence="8 9">
    <name type="scientific">Sphingomonas populi</name>
    <dbReference type="NCBI Taxonomy" id="2484750"/>
    <lineage>
        <taxon>Bacteria</taxon>
        <taxon>Pseudomonadati</taxon>
        <taxon>Pseudomonadota</taxon>
        <taxon>Alphaproteobacteria</taxon>
        <taxon>Sphingomonadales</taxon>
        <taxon>Sphingomonadaceae</taxon>
        <taxon>Sphingomonas</taxon>
    </lineage>
</organism>
<evidence type="ECO:0000256" key="5">
    <source>
        <dbReference type="ARBA" id="ARBA00023136"/>
    </source>
</evidence>
<dbReference type="GO" id="GO:0016020">
    <property type="term" value="C:membrane"/>
    <property type="evidence" value="ECO:0007669"/>
    <property type="project" value="UniProtKB-SubCell"/>
</dbReference>
<feature type="compositionally biased region" description="Polar residues" evidence="6">
    <location>
        <begin position="116"/>
        <end position="127"/>
    </location>
</feature>
<evidence type="ECO:0000256" key="1">
    <source>
        <dbReference type="ARBA" id="ARBA00004167"/>
    </source>
</evidence>
<evidence type="ECO:0000256" key="7">
    <source>
        <dbReference type="SAM" id="Phobius"/>
    </source>
</evidence>
<dbReference type="RefSeq" id="WP_130160545.1">
    <property type="nucleotide sequence ID" value="NZ_SGIS01000100.1"/>
</dbReference>